<organism evidence="1 2">
    <name type="scientific">Gymnopilus dilepis</name>
    <dbReference type="NCBI Taxonomy" id="231916"/>
    <lineage>
        <taxon>Eukaryota</taxon>
        <taxon>Fungi</taxon>
        <taxon>Dikarya</taxon>
        <taxon>Basidiomycota</taxon>
        <taxon>Agaricomycotina</taxon>
        <taxon>Agaricomycetes</taxon>
        <taxon>Agaricomycetidae</taxon>
        <taxon>Agaricales</taxon>
        <taxon>Agaricineae</taxon>
        <taxon>Hymenogastraceae</taxon>
        <taxon>Gymnopilus</taxon>
    </lineage>
</organism>
<sequence>MTDFQAVPAFASLPSPISKLYDDLLWAIFRQNANNTQREVEDKTPALRTLVYTSLVCSKWRNLTLSLPSLWADVINLDILSNEEWRKEFVKRAGDIPLSVVCHKEVDGDRNTELTVSFLEEHWERIRYLDVRMGYINWRNFEERIWGILARPAKELEVFRFFPPLDRFNMDRKPLYVIRPTDFTLFSNEAPVLHTFHAPGIKPNLTASWFAGVRDLSLTGPLQVNELLSAFSHMHCLEVLQDNCDAIIAATEGTVLPHATCPSLKSIIISTCRSIRPYRELITHLLPASTCALSFSVVADENFAFDALALSDVSRILQMLPNYCDLSSATSLSVTLHSRTFDFQAMLPDNVPCVFFLALASASDVSDNYMQVLLSTLASLPLHNANKLSLSIGESADISYVDPEVAEFLSSFSFARQLELSSDTIQFILTLPQEVQDIALPSVDKVYLTTCSNELDVICIQVFLSARIAVGRPVAELDVRISEFSIGIDLSCLEEFYDLKVSLLFDGFKRDYVCGSGLVGDLVV</sequence>
<evidence type="ECO:0008006" key="3">
    <source>
        <dbReference type="Google" id="ProtNLM"/>
    </source>
</evidence>
<gene>
    <name evidence="1" type="ORF">CVT26_008384</name>
</gene>
<proteinExistence type="predicted"/>
<evidence type="ECO:0000313" key="1">
    <source>
        <dbReference type="EMBL" id="PPQ95700.1"/>
    </source>
</evidence>
<dbReference type="OrthoDB" id="2881207at2759"/>
<evidence type="ECO:0000313" key="2">
    <source>
        <dbReference type="Proteomes" id="UP000284706"/>
    </source>
</evidence>
<accession>A0A409XY49</accession>
<dbReference type="AlphaFoldDB" id="A0A409XY49"/>
<protein>
    <recommendedName>
        <fullName evidence="3">F-box domain-containing protein</fullName>
    </recommendedName>
</protein>
<dbReference type="EMBL" id="NHYE01001418">
    <property type="protein sequence ID" value="PPQ95700.1"/>
    <property type="molecule type" value="Genomic_DNA"/>
</dbReference>
<keyword evidence="2" id="KW-1185">Reference proteome</keyword>
<dbReference type="Proteomes" id="UP000284706">
    <property type="component" value="Unassembled WGS sequence"/>
</dbReference>
<dbReference type="InParanoid" id="A0A409XY49"/>
<reference evidence="1 2" key="1">
    <citation type="journal article" date="2018" name="Evol. Lett.">
        <title>Horizontal gene cluster transfer increased hallucinogenic mushroom diversity.</title>
        <authorList>
            <person name="Reynolds H.T."/>
            <person name="Vijayakumar V."/>
            <person name="Gluck-Thaler E."/>
            <person name="Korotkin H.B."/>
            <person name="Matheny P.B."/>
            <person name="Slot J.C."/>
        </authorList>
    </citation>
    <scope>NUCLEOTIDE SEQUENCE [LARGE SCALE GENOMIC DNA]</scope>
    <source>
        <strain evidence="1 2">SRW20</strain>
    </source>
</reference>
<comment type="caution">
    <text evidence="1">The sequence shown here is derived from an EMBL/GenBank/DDBJ whole genome shotgun (WGS) entry which is preliminary data.</text>
</comment>
<dbReference type="Gene3D" id="1.20.1280.50">
    <property type="match status" value="1"/>
</dbReference>
<name>A0A409XY49_9AGAR</name>